<organism evidence="3 4">
    <name type="scientific">Flavobacterium succinicans</name>
    <dbReference type="NCBI Taxonomy" id="29536"/>
    <lineage>
        <taxon>Bacteria</taxon>
        <taxon>Pseudomonadati</taxon>
        <taxon>Bacteroidota</taxon>
        <taxon>Flavobacteriia</taxon>
        <taxon>Flavobacteriales</taxon>
        <taxon>Flavobacteriaceae</taxon>
        <taxon>Flavobacterium</taxon>
    </lineage>
</organism>
<feature type="domain" description="HMA" evidence="2">
    <location>
        <begin position="5"/>
        <end position="71"/>
    </location>
</feature>
<keyword evidence="4" id="KW-1185">Reference proteome</keyword>
<name>A0A1I4XBN5_9FLAO</name>
<accession>A0A1I4XBN5</accession>
<keyword evidence="1" id="KW-0479">Metal-binding</keyword>
<dbReference type="Proteomes" id="UP000182961">
    <property type="component" value="Unassembled WGS sequence"/>
</dbReference>
<proteinExistence type="predicted"/>
<protein>
    <submittedName>
        <fullName evidence="3">Cu2+-exporting ATPase</fullName>
    </submittedName>
</protein>
<dbReference type="Pfam" id="PF00403">
    <property type="entry name" value="HMA"/>
    <property type="match status" value="1"/>
</dbReference>
<evidence type="ECO:0000256" key="1">
    <source>
        <dbReference type="ARBA" id="ARBA00022723"/>
    </source>
</evidence>
<dbReference type="SUPFAM" id="SSF55008">
    <property type="entry name" value="HMA, heavy metal-associated domain"/>
    <property type="match status" value="1"/>
</dbReference>
<evidence type="ECO:0000313" key="4">
    <source>
        <dbReference type="Proteomes" id="UP000182961"/>
    </source>
</evidence>
<dbReference type="PROSITE" id="PS50846">
    <property type="entry name" value="HMA_2"/>
    <property type="match status" value="1"/>
</dbReference>
<dbReference type="EMBL" id="FOUT01000008">
    <property type="protein sequence ID" value="SFN22916.1"/>
    <property type="molecule type" value="Genomic_DNA"/>
</dbReference>
<gene>
    <name evidence="3" type="ORF">SAMN05444143_108131</name>
</gene>
<dbReference type="CDD" id="cd00371">
    <property type="entry name" value="HMA"/>
    <property type="match status" value="1"/>
</dbReference>
<dbReference type="InterPro" id="IPR017969">
    <property type="entry name" value="Heavy-metal-associated_CS"/>
</dbReference>
<dbReference type="FunFam" id="3.30.70.100:FF:000001">
    <property type="entry name" value="ATPase copper transporting beta"/>
    <property type="match status" value="1"/>
</dbReference>
<evidence type="ECO:0000259" key="2">
    <source>
        <dbReference type="PROSITE" id="PS50846"/>
    </source>
</evidence>
<dbReference type="InterPro" id="IPR006121">
    <property type="entry name" value="HMA_dom"/>
</dbReference>
<dbReference type="AlphaFoldDB" id="A0A1I4XBN5"/>
<dbReference type="RefSeq" id="WP_024981262.1">
    <property type="nucleotide sequence ID" value="NZ_FOUT01000008.1"/>
</dbReference>
<dbReference type="PROSITE" id="PS01047">
    <property type="entry name" value="HMA_1"/>
    <property type="match status" value="1"/>
</dbReference>
<dbReference type="Gene3D" id="3.30.70.100">
    <property type="match status" value="1"/>
</dbReference>
<dbReference type="eggNOG" id="COG2608">
    <property type="taxonomic scope" value="Bacteria"/>
</dbReference>
<sequence>MRTTIKRQIPVLQMGCASCANKIASKVQVLNGIVSAEVNYASAMLSLEFFPKIITLTEVQKAVQDAGYDLFIEEGANENKTLSSIQEEN</sequence>
<reference evidence="4" key="1">
    <citation type="submission" date="2016-10" db="EMBL/GenBank/DDBJ databases">
        <authorList>
            <person name="Varghese N."/>
            <person name="Submissions S."/>
        </authorList>
    </citation>
    <scope>NUCLEOTIDE SEQUENCE [LARGE SCALE GENOMIC DNA]</scope>
    <source>
        <strain evidence="4">DSM 4002</strain>
    </source>
</reference>
<evidence type="ECO:0000313" key="3">
    <source>
        <dbReference type="EMBL" id="SFN22916.1"/>
    </source>
</evidence>
<dbReference type="GO" id="GO:0046872">
    <property type="term" value="F:metal ion binding"/>
    <property type="evidence" value="ECO:0007669"/>
    <property type="project" value="UniProtKB-KW"/>
</dbReference>
<dbReference type="InterPro" id="IPR036163">
    <property type="entry name" value="HMA_dom_sf"/>
</dbReference>